<dbReference type="Gene3D" id="3.30.300.30">
    <property type="match status" value="1"/>
</dbReference>
<dbReference type="GO" id="GO:0031177">
    <property type="term" value="F:phosphopantetheine binding"/>
    <property type="evidence" value="ECO:0007669"/>
    <property type="project" value="InterPro"/>
</dbReference>
<dbReference type="PROSITE" id="PS00012">
    <property type="entry name" value="PHOSPHOPANTETHEINE"/>
    <property type="match status" value="1"/>
</dbReference>
<dbReference type="InterPro" id="IPR020845">
    <property type="entry name" value="AMP-binding_CS"/>
</dbReference>
<dbReference type="Gene3D" id="3.40.50.1820">
    <property type="entry name" value="alpha/beta hydrolase"/>
    <property type="match status" value="1"/>
</dbReference>
<evidence type="ECO:0000256" key="7">
    <source>
        <dbReference type="SAM" id="MobiDB-lite"/>
    </source>
</evidence>
<comment type="similarity">
    <text evidence="1">Belongs to the ATP-dependent AMP-binding enzyme family.</text>
</comment>
<keyword evidence="3" id="KW-0597">Phosphoprotein</keyword>
<dbReference type="InterPro" id="IPR045851">
    <property type="entry name" value="AMP-bd_C_sf"/>
</dbReference>
<evidence type="ECO:0000256" key="6">
    <source>
        <dbReference type="ARBA" id="ARBA00022840"/>
    </source>
</evidence>
<dbReference type="RefSeq" id="WP_135283698.1">
    <property type="nucleotide sequence ID" value="NZ_SMLL01000001.1"/>
</dbReference>
<keyword evidence="2" id="KW-0596">Phosphopantetheine</keyword>
<dbReference type="InterPro" id="IPR001031">
    <property type="entry name" value="Thioesterase"/>
</dbReference>
<dbReference type="Gene3D" id="3.40.50.12780">
    <property type="entry name" value="N-terminal domain of ligase-like"/>
    <property type="match status" value="1"/>
</dbReference>
<comment type="caution">
    <text evidence="9">The sequence shown here is derived from an EMBL/GenBank/DDBJ whole genome shotgun (WGS) entry which is preliminary data.</text>
</comment>
<dbReference type="SUPFAM" id="SSF47336">
    <property type="entry name" value="ACP-like"/>
    <property type="match status" value="1"/>
</dbReference>
<dbReference type="Pfam" id="PF00501">
    <property type="entry name" value="AMP-binding"/>
    <property type="match status" value="1"/>
</dbReference>
<dbReference type="PANTHER" id="PTHR42921:SF1">
    <property type="entry name" value="ACETOACETYL-COA SYNTHETASE"/>
    <property type="match status" value="1"/>
</dbReference>
<evidence type="ECO:0000259" key="8">
    <source>
        <dbReference type="PROSITE" id="PS50075"/>
    </source>
</evidence>
<name>A0A4Z0BZT8_9BURK</name>
<dbReference type="SUPFAM" id="SSF53474">
    <property type="entry name" value="alpha/beta-Hydrolases"/>
    <property type="match status" value="1"/>
</dbReference>
<protein>
    <submittedName>
        <fullName evidence="9">Acetoacetate--CoA ligase</fullName>
        <ecNumber evidence="9">6.2.1.16</ecNumber>
    </submittedName>
</protein>
<dbReference type="Proteomes" id="UP000297564">
    <property type="component" value="Unassembled WGS sequence"/>
</dbReference>
<evidence type="ECO:0000256" key="5">
    <source>
        <dbReference type="ARBA" id="ARBA00022741"/>
    </source>
</evidence>
<dbReference type="GO" id="GO:0006629">
    <property type="term" value="P:lipid metabolic process"/>
    <property type="evidence" value="ECO:0007669"/>
    <property type="project" value="InterPro"/>
</dbReference>
<evidence type="ECO:0000256" key="3">
    <source>
        <dbReference type="ARBA" id="ARBA00022553"/>
    </source>
</evidence>
<proteinExistence type="inferred from homology"/>
<reference evidence="9 10" key="1">
    <citation type="submission" date="2019-03" db="EMBL/GenBank/DDBJ databases">
        <title>Ramlibacter rhizophilus CCTCC AB2015357, whole genome shotgun sequence.</title>
        <authorList>
            <person name="Zhang X."/>
            <person name="Feng G."/>
            <person name="Zhu H."/>
        </authorList>
    </citation>
    <scope>NUCLEOTIDE SEQUENCE [LARGE SCALE GENOMIC DNA]</scope>
    <source>
        <strain evidence="9 10">CCTCC AB2015357</strain>
    </source>
</reference>
<dbReference type="Gene3D" id="1.10.1200.10">
    <property type="entry name" value="ACP-like"/>
    <property type="match status" value="1"/>
</dbReference>
<keyword evidence="6" id="KW-0067">ATP-binding</keyword>
<evidence type="ECO:0000256" key="4">
    <source>
        <dbReference type="ARBA" id="ARBA00022598"/>
    </source>
</evidence>
<gene>
    <name evidence="9" type="ORF">EZ242_03435</name>
</gene>
<dbReference type="InterPro" id="IPR005914">
    <property type="entry name" value="Acac_CoA_synth"/>
</dbReference>
<feature type="region of interest" description="Disordered" evidence="7">
    <location>
        <begin position="996"/>
        <end position="1019"/>
    </location>
</feature>
<dbReference type="InterPro" id="IPR020806">
    <property type="entry name" value="PKS_PP-bd"/>
</dbReference>
<dbReference type="PANTHER" id="PTHR42921">
    <property type="entry name" value="ACETOACETYL-COA SYNTHETASE"/>
    <property type="match status" value="1"/>
</dbReference>
<dbReference type="InterPro" id="IPR036736">
    <property type="entry name" value="ACP-like_sf"/>
</dbReference>
<feature type="domain" description="Carrier" evidence="8">
    <location>
        <begin position="651"/>
        <end position="726"/>
    </location>
</feature>
<dbReference type="PROSITE" id="PS50075">
    <property type="entry name" value="CARRIER"/>
    <property type="match status" value="1"/>
</dbReference>
<dbReference type="EMBL" id="SMLL01000001">
    <property type="protein sequence ID" value="TFZ04816.1"/>
    <property type="molecule type" value="Genomic_DNA"/>
</dbReference>
<dbReference type="GO" id="GO:0030729">
    <property type="term" value="F:acetoacetate-CoA ligase activity"/>
    <property type="evidence" value="ECO:0007669"/>
    <property type="project" value="UniProtKB-EC"/>
</dbReference>
<dbReference type="Pfam" id="PF00975">
    <property type="entry name" value="Thioesterase"/>
    <property type="match status" value="1"/>
</dbReference>
<accession>A0A4Z0BZT8</accession>
<keyword evidence="4 9" id="KW-0436">Ligase</keyword>
<dbReference type="GO" id="GO:0005524">
    <property type="term" value="F:ATP binding"/>
    <property type="evidence" value="ECO:0007669"/>
    <property type="project" value="UniProtKB-KW"/>
</dbReference>
<dbReference type="NCBIfam" id="TIGR01217">
    <property type="entry name" value="ac_ac_CoA_syn"/>
    <property type="match status" value="1"/>
</dbReference>
<dbReference type="InterPro" id="IPR009081">
    <property type="entry name" value="PP-bd_ACP"/>
</dbReference>
<dbReference type="InterPro" id="IPR000873">
    <property type="entry name" value="AMP-dep_synth/lig_dom"/>
</dbReference>
<evidence type="ECO:0000313" key="9">
    <source>
        <dbReference type="EMBL" id="TFZ04816.1"/>
    </source>
</evidence>
<dbReference type="InterPro" id="IPR042099">
    <property type="entry name" value="ANL_N_sf"/>
</dbReference>
<dbReference type="InterPro" id="IPR020802">
    <property type="entry name" value="TesA-like"/>
</dbReference>
<sequence length="1019" mass="109373">MDPATAASAPALSQLRAFTQVLSDATGHPFAQHEDLHAWSVAHWREFWRHFAQQHALPLGIAGSLDPVCVGDDIEQARFFPQLRLNYARALLGPAAAPDAAPALRACHADGSVESWSRGELHEQVARLAAALSARGLGEGDRVVALMRNDGGAVIAALAVTALGATLSCASPDMGVDAVLDRFGPLAPRLFIAHTASRPFDSGPPLAEKVDAVARRLPSLAFLLQLDEGPAACTGAWQNLLLADALAKPVEDGQAAWPDFPFEQPLFIMFSSGTTGRPKCIVHGAGGSLLEHLKEHRLHTDLRPGDRLYFHTSCGWMMWNWQLSALASGVEIVTYDGPISSVERLWELVAQERVTVFGTSPAYLRMSEQAGLVPRDRFELGALRLLMSTGAVLHASQFRWVRDSVGPVPVHSISGGTDIIGCFVLGHPELPVADGESPCRSLAMDVQAWKAGRATEGVGELVCATPFPSRPLGFFGDVDGARFHQAYFARHPGVWTHGDLVEITPSGGARMHGRCDGVLNVRGIKFAPQEVIGLLQDIGGVREAMLVERAAGEGETQLLALLVLAPGEALEAARIARLRREIATRLSPAHVPDRFVAVPELPVTHSGKPSEAAARAAVQGEVAGNAGALRNPQCLATIREACERALVHTAADGGDLALRLRALWSELLGVPEIGLDDHFFELGGNSLLAARVLARVREWTGSSLTLGALVQAPTIGELIALLAEGAQVRTQASSLAVCMREGQGAPLFLVHGMSGTAMECWALLRALRTPRPVWGLQARGIDGEEEPQSRVGEMAALYIRQMRRIQAQGPYAVCGFSFGGVVALEIARQLRAAGETLSLVCLLDPHVRQDLGPAARLRQRAVHVTRRLLQLPPRETARRLGRAAQRLVEQVQERAGWRPPRRASEGIDMPPAQARVYDHMSAALAAYRPEAYEGSPVLFVHARVPLEGYFDPMPVWRHVLRGGLRVVVIPGEHMQLVRAQADRVAAVIDEALAPPRGEAADTRSTPQAGAVSSGIRPAA</sequence>
<dbReference type="SMART" id="SM00824">
    <property type="entry name" value="PKS_TE"/>
    <property type="match status" value="1"/>
</dbReference>
<dbReference type="InterPro" id="IPR006162">
    <property type="entry name" value="Ppantetheine_attach_site"/>
</dbReference>
<dbReference type="PROSITE" id="PS00455">
    <property type="entry name" value="AMP_BINDING"/>
    <property type="match status" value="1"/>
</dbReference>
<keyword evidence="5" id="KW-0547">Nucleotide-binding</keyword>
<evidence type="ECO:0000256" key="1">
    <source>
        <dbReference type="ARBA" id="ARBA00006432"/>
    </source>
</evidence>
<dbReference type="EC" id="6.2.1.16" evidence="9"/>
<organism evidence="9 10">
    <name type="scientific">Ramlibacter rhizophilus</name>
    <dbReference type="NCBI Taxonomy" id="1781167"/>
    <lineage>
        <taxon>Bacteria</taxon>
        <taxon>Pseudomonadati</taxon>
        <taxon>Pseudomonadota</taxon>
        <taxon>Betaproteobacteria</taxon>
        <taxon>Burkholderiales</taxon>
        <taxon>Comamonadaceae</taxon>
        <taxon>Ramlibacter</taxon>
    </lineage>
</organism>
<dbReference type="Pfam" id="PF00550">
    <property type="entry name" value="PP-binding"/>
    <property type="match status" value="1"/>
</dbReference>
<evidence type="ECO:0000256" key="2">
    <source>
        <dbReference type="ARBA" id="ARBA00022450"/>
    </source>
</evidence>
<keyword evidence="10" id="KW-1185">Reference proteome</keyword>
<dbReference type="AlphaFoldDB" id="A0A4Z0BZT8"/>
<dbReference type="SMART" id="SM00823">
    <property type="entry name" value="PKS_PP"/>
    <property type="match status" value="1"/>
</dbReference>
<dbReference type="OrthoDB" id="9766486at2"/>
<dbReference type="InterPro" id="IPR029058">
    <property type="entry name" value="AB_hydrolase_fold"/>
</dbReference>
<evidence type="ECO:0000313" key="10">
    <source>
        <dbReference type="Proteomes" id="UP000297564"/>
    </source>
</evidence>
<dbReference type="SUPFAM" id="SSF56801">
    <property type="entry name" value="Acetyl-CoA synthetase-like"/>
    <property type="match status" value="1"/>
</dbReference>